<dbReference type="GeneID" id="81439971"/>
<organism evidence="2 3">
    <name type="scientific">Penicillium cataractarum</name>
    <dbReference type="NCBI Taxonomy" id="2100454"/>
    <lineage>
        <taxon>Eukaryota</taxon>
        <taxon>Fungi</taxon>
        <taxon>Dikarya</taxon>
        <taxon>Ascomycota</taxon>
        <taxon>Pezizomycotina</taxon>
        <taxon>Eurotiomycetes</taxon>
        <taxon>Eurotiomycetidae</taxon>
        <taxon>Eurotiales</taxon>
        <taxon>Aspergillaceae</taxon>
        <taxon>Penicillium</taxon>
    </lineage>
</organism>
<protein>
    <submittedName>
        <fullName evidence="2">Uncharacterized protein</fullName>
    </submittedName>
</protein>
<dbReference type="OrthoDB" id="3248909at2759"/>
<feature type="transmembrane region" description="Helical" evidence="1">
    <location>
        <begin position="654"/>
        <end position="678"/>
    </location>
</feature>
<proteinExistence type="predicted"/>
<evidence type="ECO:0000313" key="2">
    <source>
        <dbReference type="EMBL" id="KAJ5368113.1"/>
    </source>
</evidence>
<dbReference type="RefSeq" id="XP_056552855.1">
    <property type="nucleotide sequence ID" value="XM_056700792.1"/>
</dbReference>
<dbReference type="Pfam" id="PF11915">
    <property type="entry name" value="DUF3433"/>
    <property type="match status" value="2"/>
</dbReference>
<feature type="transmembrane region" description="Helical" evidence="1">
    <location>
        <begin position="727"/>
        <end position="749"/>
    </location>
</feature>
<dbReference type="PANTHER" id="PTHR37544">
    <property type="entry name" value="SPRAY-RELATED"/>
    <property type="match status" value="1"/>
</dbReference>
<reference evidence="2" key="2">
    <citation type="journal article" date="2023" name="IMA Fungus">
        <title>Comparative genomic study of the Penicillium genus elucidates a diverse pangenome and 15 lateral gene transfer events.</title>
        <authorList>
            <person name="Petersen C."/>
            <person name="Sorensen T."/>
            <person name="Nielsen M.R."/>
            <person name="Sondergaard T.E."/>
            <person name="Sorensen J.L."/>
            <person name="Fitzpatrick D.A."/>
            <person name="Frisvad J.C."/>
            <person name="Nielsen K.L."/>
        </authorList>
    </citation>
    <scope>NUCLEOTIDE SEQUENCE</scope>
    <source>
        <strain evidence="2">IBT 29864</strain>
    </source>
</reference>
<sequence>MPLADGQDSVQKWRASKGWLPRTLHKIYLIPLAGLFLFMLGVIELLREYSKRMGGIVHWTYEEDLPMAIWGAYTYLPLIFALLAINLLDVCAQDVLRLEPFFQLAKPGGAPATVLFNNYCCNAFTASFIAFRNRHWVVLCAAPVSLIFRMFLPSLLAGLVVLDDGNWIEKKLVNTWPTIIDLEIQQVWLAAGSLGEGPLGSPELNSFFMPDPADYATPPVSLPDDQNDSSLLTLNQTIYWSNMTCVSNTRRGVSPQTVKNTTLTSQLPHGQQIWSWNVGNMSLGTLPGGNSSSHCQINVALDTVIGSDQQTLQAKFWEPMGSDGKLPAPSAFTNEDCSAFKVFGIMVDMELAAGNVSDSNVTVLACSPTYQQASAAVTLNPNASIADVDITTSTVKSLDTAAFYVDGIHDLIASRYLTSVSDVWFGNTSQFNGSASSGDPIIVATDSTILAYEDYVQKIRQYWNSDFIVTIDRFFSPGGFPTSVEAKQRSFVVILTVASKAATVAEAILALGLCMIATLTYVYRRRPNFLQWDPGSIAAQCTIVARLFKPSTQVMFSEAKLHMSTTRQLRQWANGKWCEWVDDDGKEKLQVVDRSEASLAPPHPPPGRRDPMPHFLRPIWFLLECLLFAAILALFGMSLAYLRWKNINSFFSTGATVAMIFLNFGPTAIASIIGSFLVSIYRSLSSMEPWIRLQDGMASARQSVVENYGIQTPFIPLFIRRHRRPGILLALSIVCLGDLVLRILSGGLFTPQLKNYSSPSSDLINMYNSSAMVNNVNQSDIEISLVATGRLLNNVSFLQWASTDGKFFMVPFSFHNASDDDYYTVYSATTRGIGADLDCKVLPAASSDTSLAWNYTIAQSGAKQTCSVDIPLTDDLTSKSGKSVHYYAPNGTDTTCQESSIFVLAFWDLKNVTDINKAGTTALHCEPKIHIQDFHVEFDSSGMVQNQNAISGSTISSGGLFQNASEILADFNQVLAGQPRNFSSHHFNFSHPHDRQHHHRHDWPGRLTANAYDMTFPHDFTLKSRHLMLSVQTVYQTVFSTHLALWKEKFLERLPTHSPQAAHGNLLDSLWGFIPSTSLVVIIICLLAIDAVALMGVFAFRFNRYRGPRVPRSIGSLIPWVVQSRMLADLGDTWDMSERERERYLLEKDCKYKVGDFSAVGGPPWALDYDYDNQRSEPGIELHERGPVD</sequence>
<keyword evidence="1" id="KW-0472">Membrane</keyword>
<feature type="transmembrane region" description="Helical" evidence="1">
    <location>
        <begin position="1079"/>
        <end position="1102"/>
    </location>
</feature>
<dbReference type="AlphaFoldDB" id="A0A9W9S218"/>
<keyword evidence="1" id="KW-1133">Transmembrane helix</keyword>
<keyword evidence="1" id="KW-0812">Transmembrane</keyword>
<dbReference type="InterPro" id="IPR021840">
    <property type="entry name" value="DUF3433"/>
</dbReference>
<feature type="transmembrane region" description="Helical" evidence="1">
    <location>
        <begin position="504"/>
        <end position="523"/>
    </location>
</feature>
<keyword evidence="3" id="KW-1185">Reference proteome</keyword>
<accession>A0A9W9S218</accession>
<reference evidence="2" key="1">
    <citation type="submission" date="2022-11" db="EMBL/GenBank/DDBJ databases">
        <authorList>
            <person name="Petersen C."/>
        </authorList>
    </citation>
    <scope>NUCLEOTIDE SEQUENCE</scope>
    <source>
        <strain evidence="2">IBT 29864</strain>
    </source>
</reference>
<dbReference type="EMBL" id="JAPZBS010000007">
    <property type="protein sequence ID" value="KAJ5368113.1"/>
    <property type="molecule type" value="Genomic_DNA"/>
</dbReference>
<gene>
    <name evidence="2" type="ORF">N7496_007873</name>
</gene>
<feature type="transmembrane region" description="Helical" evidence="1">
    <location>
        <begin position="108"/>
        <end position="129"/>
    </location>
</feature>
<feature type="transmembrane region" description="Helical" evidence="1">
    <location>
        <begin position="619"/>
        <end position="642"/>
    </location>
</feature>
<dbReference type="PANTHER" id="PTHR37544:SF3">
    <property type="entry name" value="SPRAY"/>
    <property type="match status" value="1"/>
</dbReference>
<name>A0A9W9S218_9EURO</name>
<feature type="transmembrane region" description="Helical" evidence="1">
    <location>
        <begin position="67"/>
        <end position="88"/>
    </location>
</feature>
<evidence type="ECO:0000313" key="3">
    <source>
        <dbReference type="Proteomes" id="UP001147782"/>
    </source>
</evidence>
<dbReference type="Proteomes" id="UP001147782">
    <property type="component" value="Unassembled WGS sequence"/>
</dbReference>
<feature type="transmembrane region" description="Helical" evidence="1">
    <location>
        <begin position="27"/>
        <end position="46"/>
    </location>
</feature>
<feature type="transmembrane region" description="Helical" evidence="1">
    <location>
        <begin position="136"/>
        <end position="162"/>
    </location>
</feature>
<comment type="caution">
    <text evidence="2">The sequence shown here is derived from an EMBL/GenBank/DDBJ whole genome shotgun (WGS) entry which is preliminary data.</text>
</comment>
<evidence type="ECO:0000256" key="1">
    <source>
        <dbReference type="SAM" id="Phobius"/>
    </source>
</evidence>